<evidence type="ECO:0000256" key="9">
    <source>
        <dbReference type="ARBA" id="ARBA00022840"/>
    </source>
</evidence>
<dbReference type="InterPro" id="IPR003661">
    <property type="entry name" value="HisK_dim/P_dom"/>
</dbReference>
<dbReference type="PROSITE" id="PS50885">
    <property type="entry name" value="HAMP"/>
    <property type="match status" value="1"/>
</dbReference>
<evidence type="ECO:0000256" key="1">
    <source>
        <dbReference type="ARBA" id="ARBA00000085"/>
    </source>
</evidence>
<dbReference type="Pfam" id="PF00672">
    <property type="entry name" value="HAMP"/>
    <property type="match status" value="1"/>
</dbReference>
<dbReference type="SUPFAM" id="SSF55874">
    <property type="entry name" value="ATPase domain of HSP90 chaperone/DNA topoisomerase II/histidine kinase"/>
    <property type="match status" value="1"/>
</dbReference>
<dbReference type="EMBL" id="PREU01000001">
    <property type="protein sequence ID" value="PPA78124.1"/>
    <property type="molecule type" value="Genomic_DNA"/>
</dbReference>
<keyword evidence="8 13" id="KW-0418">Kinase</keyword>
<protein>
    <recommendedName>
        <fullName evidence="3">histidine kinase</fullName>
        <ecNumber evidence="3">2.7.13.3</ecNumber>
    </recommendedName>
</protein>
<evidence type="ECO:0000256" key="7">
    <source>
        <dbReference type="ARBA" id="ARBA00022741"/>
    </source>
</evidence>
<dbReference type="InterPro" id="IPR005467">
    <property type="entry name" value="His_kinase_dom"/>
</dbReference>
<keyword evidence="4" id="KW-1003">Cell membrane</keyword>
<dbReference type="SMART" id="SM00388">
    <property type="entry name" value="HisKA"/>
    <property type="match status" value="1"/>
</dbReference>
<evidence type="ECO:0000256" key="5">
    <source>
        <dbReference type="ARBA" id="ARBA00022553"/>
    </source>
</evidence>
<keyword evidence="7" id="KW-0547">Nucleotide-binding</keyword>
<feature type="domain" description="HAMP" evidence="12">
    <location>
        <begin position="162"/>
        <end position="214"/>
    </location>
</feature>
<dbReference type="PROSITE" id="PS50109">
    <property type="entry name" value="HIS_KIN"/>
    <property type="match status" value="1"/>
</dbReference>
<proteinExistence type="predicted"/>
<comment type="subcellular location">
    <subcellularLocation>
        <location evidence="2">Cell membrane</location>
        <topology evidence="2">Multi-pass membrane protein</topology>
    </subcellularLocation>
</comment>
<organism evidence="13 14">
    <name type="scientific">Achromobacter spanius</name>
    <dbReference type="NCBI Taxonomy" id="217203"/>
    <lineage>
        <taxon>Bacteria</taxon>
        <taxon>Pseudomonadati</taxon>
        <taxon>Pseudomonadota</taxon>
        <taxon>Betaproteobacteria</taxon>
        <taxon>Burkholderiales</taxon>
        <taxon>Alcaligenaceae</taxon>
        <taxon>Achromobacter</taxon>
    </lineage>
</organism>
<feature type="transmembrane region" description="Helical" evidence="10">
    <location>
        <begin position="137"/>
        <end position="162"/>
    </location>
</feature>
<evidence type="ECO:0000256" key="8">
    <source>
        <dbReference type="ARBA" id="ARBA00022777"/>
    </source>
</evidence>
<keyword evidence="6" id="KW-0808">Transferase</keyword>
<evidence type="ECO:0000259" key="11">
    <source>
        <dbReference type="PROSITE" id="PS50109"/>
    </source>
</evidence>
<evidence type="ECO:0000256" key="10">
    <source>
        <dbReference type="SAM" id="Phobius"/>
    </source>
</evidence>
<dbReference type="CDD" id="cd06225">
    <property type="entry name" value="HAMP"/>
    <property type="match status" value="1"/>
</dbReference>
<dbReference type="OrthoDB" id="9804645at2"/>
<dbReference type="EC" id="2.7.13.3" evidence="3"/>
<dbReference type="InterPro" id="IPR003660">
    <property type="entry name" value="HAMP_dom"/>
</dbReference>
<dbReference type="PANTHER" id="PTHR44936:SF10">
    <property type="entry name" value="SENSOR PROTEIN RSTB"/>
    <property type="match status" value="1"/>
</dbReference>
<gene>
    <name evidence="13" type="ORF">C4E15_02230</name>
</gene>
<dbReference type="GO" id="GO:0005886">
    <property type="term" value="C:plasma membrane"/>
    <property type="evidence" value="ECO:0007669"/>
    <property type="project" value="UniProtKB-SubCell"/>
</dbReference>
<dbReference type="InterPro" id="IPR003594">
    <property type="entry name" value="HATPase_dom"/>
</dbReference>
<name>A0A2S5GYU0_9BURK</name>
<evidence type="ECO:0000256" key="3">
    <source>
        <dbReference type="ARBA" id="ARBA00012438"/>
    </source>
</evidence>
<dbReference type="InterPro" id="IPR004358">
    <property type="entry name" value="Sig_transdc_His_kin-like_C"/>
</dbReference>
<evidence type="ECO:0000256" key="4">
    <source>
        <dbReference type="ARBA" id="ARBA00022475"/>
    </source>
</evidence>
<dbReference type="Proteomes" id="UP000239990">
    <property type="component" value="Unassembled WGS sequence"/>
</dbReference>
<dbReference type="PANTHER" id="PTHR44936">
    <property type="entry name" value="SENSOR PROTEIN CREC"/>
    <property type="match status" value="1"/>
</dbReference>
<dbReference type="CDD" id="cd00082">
    <property type="entry name" value="HisKA"/>
    <property type="match status" value="1"/>
</dbReference>
<evidence type="ECO:0000256" key="2">
    <source>
        <dbReference type="ARBA" id="ARBA00004651"/>
    </source>
</evidence>
<keyword evidence="10" id="KW-0812">Transmembrane</keyword>
<comment type="catalytic activity">
    <reaction evidence="1">
        <text>ATP + protein L-histidine = ADP + protein N-phospho-L-histidine.</text>
        <dbReference type="EC" id="2.7.13.3"/>
    </reaction>
</comment>
<keyword evidence="10" id="KW-0472">Membrane</keyword>
<feature type="domain" description="Histidine kinase" evidence="11">
    <location>
        <begin position="222"/>
        <end position="435"/>
    </location>
</feature>
<accession>A0A2S5GYU0</accession>
<keyword evidence="9" id="KW-0067">ATP-binding</keyword>
<dbReference type="Gene3D" id="3.30.565.10">
    <property type="entry name" value="Histidine kinase-like ATPase, C-terminal domain"/>
    <property type="match status" value="1"/>
</dbReference>
<dbReference type="AlphaFoldDB" id="A0A2S5GYU0"/>
<dbReference type="Pfam" id="PF00512">
    <property type="entry name" value="HisKA"/>
    <property type="match status" value="1"/>
</dbReference>
<dbReference type="SMART" id="SM00387">
    <property type="entry name" value="HATPase_c"/>
    <property type="match status" value="1"/>
</dbReference>
<evidence type="ECO:0000259" key="12">
    <source>
        <dbReference type="PROSITE" id="PS50885"/>
    </source>
</evidence>
<reference evidence="13 14" key="1">
    <citation type="submission" date="2018-02" db="EMBL/GenBank/DDBJ databases">
        <title>Draft Genome of Achromobacter spanius stain 6.</title>
        <authorList>
            <person name="Gunasekera T.S."/>
            <person name="Radwan O."/>
            <person name="Ruiz O.N."/>
        </authorList>
    </citation>
    <scope>NUCLEOTIDE SEQUENCE [LARGE SCALE GENOMIC DNA]</scope>
    <source>
        <strain evidence="13 14">6</strain>
    </source>
</reference>
<dbReference type="SUPFAM" id="SSF47384">
    <property type="entry name" value="Homodimeric domain of signal transducing histidine kinase"/>
    <property type="match status" value="1"/>
</dbReference>
<keyword evidence="5" id="KW-0597">Phosphoprotein</keyword>
<dbReference type="PRINTS" id="PR00344">
    <property type="entry name" value="BCTRLSENSOR"/>
</dbReference>
<dbReference type="Gene3D" id="6.10.340.10">
    <property type="match status" value="1"/>
</dbReference>
<comment type="caution">
    <text evidence="13">The sequence shown here is derived from an EMBL/GenBank/DDBJ whole genome shotgun (WGS) entry which is preliminary data.</text>
</comment>
<evidence type="ECO:0000256" key="6">
    <source>
        <dbReference type="ARBA" id="ARBA00022679"/>
    </source>
</evidence>
<dbReference type="InterPro" id="IPR036890">
    <property type="entry name" value="HATPase_C_sf"/>
</dbReference>
<keyword evidence="10" id="KW-1133">Transmembrane helix</keyword>
<evidence type="ECO:0000313" key="13">
    <source>
        <dbReference type="EMBL" id="PPA78124.1"/>
    </source>
</evidence>
<dbReference type="Pfam" id="PF02518">
    <property type="entry name" value="HATPase_c"/>
    <property type="match status" value="1"/>
</dbReference>
<dbReference type="InterPro" id="IPR036097">
    <property type="entry name" value="HisK_dim/P_sf"/>
</dbReference>
<dbReference type="GO" id="GO:0005524">
    <property type="term" value="F:ATP binding"/>
    <property type="evidence" value="ECO:0007669"/>
    <property type="project" value="UniProtKB-KW"/>
</dbReference>
<dbReference type="SMART" id="SM00304">
    <property type="entry name" value="HAMP"/>
    <property type="match status" value="1"/>
</dbReference>
<evidence type="ECO:0000313" key="14">
    <source>
        <dbReference type="Proteomes" id="UP000239990"/>
    </source>
</evidence>
<dbReference type="Gene3D" id="1.10.287.130">
    <property type="match status" value="1"/>
</dbReference>
<dbReference type="GO" id="GO:0000155">
    <property type="term" value="F:phosphorelay sensor kinase activity"/>
    <property type="evidence" value="ECO:0007669"/>
    <property type="project" value="InterPro"/>
</dbReference>
<dbReference type="RefSeq" id="WP_104142072.1">
    <property type="nucleotide sequence ID" value="NZ_PREU01000001.1"/>
</dbReference>
<sequence length="435" mass="48341">MLKFVLRIFVVLAIGFVLSNEVVDRVANYLFEPETANYTREAVRGQLHSLKLELANVPPEARRDYVRDTLAPHYGLALRVMDPADYNSPDFALTDGERRIIEAGGFFLRDKQMSFVSALPGPGAQWLLVKMPPEPLVGTWVIVAIYTALGLLLCGFMLVWALPIWRDLEALKTAAHRMGQGDLQARARLSRYSSIRGLGDTFNQMSDRIAALISNQRELTNAVSHELRTPIARLSFELDMIDREADPQARKRLVEDMKSDVAELDSMASELLMYARLQHKSADVPLQAQDARGWLDAVVQHAAFEAELLGVHCEVTRCDSDDVHLHARYMTRALLNLLQNAIRHAGERVQVGLTSPAPQHYVLTVDDDGPGVPPADRERIFEPFIRLDESRARDTGGTGLGLAIVSRVAHWHNGAAQVADSPLGGARFVISWNAA</sequence>
<dbReference type="InterPro" id="IPR050980">
    <property type="entry name" value="2C_sensor_his_kinase"/>
</dbReference>